<evidence type="ECO:0000256" key="5">
    <source>
        <dbReference type="ARBA" id="ARBA00023088"/>
    </source>
</evidence>
<feature type="compositionally biased region" description="Polar residues" evidence="6">
    <location>
        <begin position="540"/>
        <end position="549"/>
    </location>
</feature>
<keyword evidence="2" id="KW-0134">Cell wall</keyword>
<feature type="region of interest" description="Disordered" evidence="6">
    <location>
        <begin position="247"/>
        <end position="352"/>
    </location>
</feature>
<dbReference type="InterPro" id="IPR019931">
    <property type="entry name" value="LPXTG_anchor"/>
</dbReference>
<feature type="compositionally biased region" description="Polar residues" evidence="6">
    <location>
        <begin position="1254"/>
        <end position="1272"/>
    </location>
</feature>
<feature type="compositionally biased region" description="Polar residues" evidence="6">
    <location>
        <begin position="1686"/>
        <end position="1711"/>
    </location>
</feature>
<feature type="region of interest" description="Disordered" evidence="6">
    <location>
        <begin position="568"/>
        <end position="634"/>
    </location>
</feature>
<feature type="compositionally biased region" description="Polar residues" evidence="6">
    <location>
        <begin position="1516"/>
        <end position="1554"/>
    </location>
</feature>
<feature type="compositionally biased region" description="Basic and acidic residues" evidence="6">
    <location>
        <begin position="477"/>
        <end position="488"/>
    </location>
</feature>
<dbReference type="NCBIfam" id="TIGR01167">
    <property type="entry name" value="LPXTG_anchor"/>
    <property type="match status" value="1"/>
</dbReference>
<protein>
    <submittedName>
        <fullName evidence="9">Ig-like domain-containing protein</fullName>
    </submittedName>
</protein>
<evidence type="ECO:0000256" key="7">
    <source>
        <dbReference type="SAM" id="Phobius"/>
    </source>
</evidence>
<feature type="region of interest" description="Disordered" evidence="6">
    <location>
        <begin position="1084"/>
        <end position="1221"/>
    </location>
</feature>
<dbReference type="Gene3D" id="2.60.40.10">
    <property type="entry name" value="Immunoglobulins"/>
    <property type="match status" value="22"/>
</dbReference>
<sequence>MVSGYVPLKEGAGQQTAKIINSNGEVIAQGNVEDDGAFNIKVEGLSEGDYTIAIDSPDYENDETNTFKVIDASKVPTPSINPVDDNDKNIIVNGQEGSTVTVRDDKGNTVGTVQIREGESSGTITLDQPLKAGTQLTSTASKNGKTSETSSEVTVEDKTAPDAPTIDEVNPKSTQITGQAEKGSTVRVTLPGGTTAVGKASDDGHYTIDIPDGVKLHPGDRIGVTAEDDAGNTSQEETIDVVNQKAPETPTINPVTSKDRNITGDGEAGSTITVTYPDGTTSTGTVDQDGHYSIDLPDNKTLEGNETLRVSASDDDGNSSPETTTIVEDKTAPDKPSIDEVRSDSSEITGKAEANSTVIVQFPNGQYQETTAGGDGRYLVDIPEGIKLAGGEEITVQSRDRAGNNSEDATTTVSDHTPPNAPDVNGVNSTDNSVSGKAEPGSTVTVKFPGDHSATATTDSEGNYKVDIPESVKLKGGETLEVSARDKAGNTSETTLAPVADKSAPEAPTANQVNSNDSQVHGEAEPGSTVKVTFPGGQEGSATADNNGHYSVDIPKDVKLNGGEQLNVTATDKDNNTSAPTTVTVEDKTAPNAPTVNGVNSGDKTITGQTEPGATVTVRFPSGDSSEAKADKDGKFSVDVPENVTLTGDEELEITATDKDDNTSAATHQIVADKTAPEPPSVDQVTSKSDKISGQAEAHSTVTIHFPGGQVTTATADKDGNFEAGIPAGLTLKGGEKITATATDRAGNTSDETTTKVSDKTAPDVPQVNNVTSDSTQVTGNAEPGSTVKVQFPGGKVQETTADQNGNYVVNILEDVKFKGGEKVSVTATDQDGNESDVKEVTVKDTTAPDKPTVDHITSNSTEITGQAEPNSTVTIHYPNGETAEGQADEEGNYSIQIPSRVNLKGGENISVTATDKDGNTSSSAETTVEDKTAPDTPQVEGMTSQDHKVTGTAEPGSQITVTFPDGKKVTGQADRDGNYSVDVPSDVNLKGGEEISVTSTDDNGNVSTPSKVTVVDTTAPSRPEINGVNSTDKQVSGQAEPGSTVTVTFPGGVTATGTADDDGNFTVKIPDNVTLNGGETISVTATDQAGNTSSEGSTTVADKTAPEAPTADDVTSETDKLTGTAEPGSTITVKIDGHEPITTTADDDGRYAVDLPTDLNGGEHITITATDQDGNTSGETTKTVADKTAPTQPSVNGVNSTDKQVSGQAEPGSTVTVTFPGGVTATGTADDDGNFTVKIPDNVTLNGGETISVTATDQAGNTSSEGSTTVADKTAPEAPTADDVTSETDKLTGTAEPGSTITVKIDGHEPITTIADDDGRYAVDLPTDLNGGEHITITATDHDGNTSGETTKTVADKTAPTRPSVNGVNSTDKQVSGQAEPGSTVTVTFPGGVTATGKADDDGNFTVEIPDNVTLNGGETISVTATDQAGNTSSAGSTTVADKTAPEAPTADDVTSETDKLTGTAEPGSTITVKIDGHEPITTTADNDGRYAVDLPTDLNGGEHITITATDHDGNTSGETTKTVADKTAPTQPSVNGVNSTDKQVSGQAEPGSTVTVTFPGGVTATGKADDDGNYTVKIPDNVTLNGGETISVTATDRAGNTSSGGSTTVADKTAPEAPTADDVTSESDKLTGKAEPGSTITVKIDGHEPITTTADDDGRYAVDLPTDLNGGEHITITATDHDGNTSGETTKTVADKTAPSQPSVNGVNSTDKEVSGQAEPRSTVTVTFPGGVTATGKADDDGNYTVKIPDNVTLNGGETISVTATDQAGNTSSEGSTTVADKTAPTQPSVNGVNSTDKQVSGQAEPGSTVTVTFPGGVTATGKADDDGNFTVEIPDNVTLNGGETISVTATDQAGNTSSEAEVKVEDRTSPQEPKVNNIHSGDSTISGTAEPGSTITITFPNGSTVTGKTNQDGTFIIDVPSNINLNPGDSLTVVSTDQAGNSSQPSHVVVQQGMNDGDTHNNHNNGNSTSPSNQGGKEPSINGHDQPGSNHSGATKNSENPNGTEKQHSNDSTESNKNPGAHSEGIIPSVNPIHTGDNQITGQHGTPGNMIHITLPDGTELTGKVNDDGTWKIGIPNHIKLKNGEKIYIEEIDQAGNATSSTVVTVGNSNIAQGSHQSSDVKKHNLPDTGEQATKGTLFGSIFAALGVIFLFGRRRKKEENEE</sequence>
<keyword evidence="10" id="KW-1185">Reference proteome</keyword>
<feature type="region of interest" description="Disordered" evidence="6">
    <location>
        <begin position="1504"/>
        <end position="1554"/>
    </location>
</feature>
<dbReference type="Pfam" id="PF17936">
    <property type="entry name" value="Big_6"/>
    <property type="match status" value="22"/>
</dbReference>
<comment type="caution">
    <text evidence="9">The sequence shown here is derived from an EMBL/GenBank/DDBJ whole genome shotgun (WGS) entry which is preliminary data.</text>
</comment>
<feature type="region of interest" description="Disordered" evidence="6">
    <location>
        <begin position="477"/>
        <end position="555"/>
    </location>
</feature>
<feature type="compositionally biased region" description="Polar residues" evidence="6">
    <location>
        <begin position="1362"/>
        <end position="1385"/>
    </location>
</feature>
<feature type="compositionally biased region" description="Basic and acidic residues" evidence="6">
    <location>
        <begin position="327"/>
        <end position="345"/>
    </location>
</feature>
<feature type="compositionally biased region" description="Basic and acidic residues" evidence="6">
    <location>
        <begin position="966"/>
        <end position="978"/>
    </location>
</feature>
<dbReference type="PROSITE" id="PS50847">
    <property type="entry name" value="GRAM_POS_ANCHORING"/>
    <property type="match status" value="1"/>
</dbReference>
<comment type="subcellular location">
    <subcellularLocation>
        <location evidence="1">Secreted</location>
        <location evidence="1">Cell wall</location>
        <topology evidence="1">Peptidoglycan-anchor</topology>
    </subcellularLocation>
</comment>
<feature type="region of interest" description="Disordered" evidence="6">
    <location>
        <begin position="1428"/>
        <end position="1472"/>
    </location>
</feature>
<feature type="region of interest" description="Disordered" evidence="6">
    <location>
        <begin position="847"/>
        <end position="1065"/>
    </location>
</feature>
<evidence type="ECO:0000259" key="8">
    <source>
        <dbReference type="PROSITE" id="PS50847"/>
    </source>
</evidence>
<dbReference type="Pfam" id="PF00746">
    <property type="entry name" value="Gram_pos_anchor"/>
    <property type="match status" value="1"/>
</dbReference>
<feature type="compositionally biased region" description="Polar residues" evidence="6">
    <location>
        <begin position="1853"/>
        <end position="1862"/>
    </location>
</feature>
<feature type="compositionally biased region" description="Polar residues" evidence="6">
    <location>
        <begin position="1990"/>
        <end position="2007"/>
    </location>
</feature>
<evidence type="ECO:0000256" key="3">
    <source>
        <dbReference type="ARBA" id="ARBA00022525"/>
    </source>
</evidence>
<feature type="region of interest" description="Disordered" evidence="6">
    <location>
        <begin position="131"/>
        <end position="154"/>
    </location>
</feature>
<feature type="compositionally biased region" description="Polar residues" evidence="6">
    <location>
        <begin position="1754"/>
        <end position="1814"/>
    </location>
</feature>
<feature type="compositionally biased region" description="Polar residues" evidence="6">
    <location>
        <begin position="856"/>
        <end position="875"/>
    </location>
</feature>
<name>A0ABT2QQR7_9STAP</name>
<feature type="region of interest" description="Disordered" evidence="6">
    <location>
        <begin position="1931"/>
        <end position="2051"/>
    </location>
</feature>
<feature type="compositionally biased region" description="Polar residues" evidence="6">
    <location>
        <begin position="741"/>
        <end position="752"/>
    </location>
</feature>
<feature type="region of interest" description="Disordered" evidence="6">
    <location>
        <begin position="741"/>
        <end position="786"/>
    </location>
</feature>
<keyword evidence="7" id="KW-1133">Transmembrane helix</keyword>
<feature type="compositionally biased region" description="Polar residues" evidence="6">
    <location>
        <begin position="592"/>
        <end position="612"/>
    </location>
</feature>
<feature type="region of interest" description="Disordered" evidence="6">
    <location>
        <begin position="1339"/>
        <end position="1385"/>
    </location>
</feature>
<feature type="compositionally biased region" description="Polar residues" evidence="6">
    <location>
        <begin position="1880"/>
        <end position="1909"/>
    </location>
</feature>
<feature type="compositionally biased region" description="Polar residues" evidence="6">
    <location>
        <begin position="403"/>
        <end position="417"/>
    </location>
</feature>
<feature type="region of interest" description="Disordered" evidence="6">
    <location>
        <begin position="1594"/>
        <end position="1832"/>
    </location>
</feature>
<evidence type="ECO:0000256" key="6">
    <source>
        <dbReference type="SAM" id="MobiDB-lite"/>
    </source>
</evidence>
<feature type="domain" description="Gram-positive cocci surface proteins LPxTG" evidence="8">
    <location>
        <begin position="2129"/>
        <end position="2166"/>
    </location>
</feature>
<feature type="compositionally biased region" description="Polar residues" evidence="6">
    <location>
        <begin position="767"/>
        <end position="780"/>
    </location>
</feature>
<evidence type="ECO:0000256" key="4">
    <source>
        <dbReference type="ARBA" id="ARBA00022729"/>
    </source>
</evidence>
<dbReference type="EMBL" id="JAOPKZ010000009">
    <property type="protein sequence ID" value="MCU5746297.1"/>
    <property type="molecule type" value="Genomic_DNA"/>
</dbReference>
<evidence type="ECO:0000313" key="9">
    <source>
        <dbReference type="EMBL" id="MCU5746297.1"/>
    </source>
</evidence>
<feature type="compositionally biased region" description="Polar residues" evidence="6">
    <location>
        <begin position="568"/>
        <end position="584"/>
    </location>
</feature>
<feature type="compositionally biased region" description="Polar residues" evidence="6">
    <location>
        <begin position="1594"/>
        <end position="1612"/>
    </location>
</feature>
<keyword evidence="7" id="KW-0812">Transmembrane</keyword>
<feature type="compositionally biased region" description="Polar residues" evidence="6">
    <location>
        <begin position="910"/>
        <end position="927"/>
    </location>
</feature>
<dbReference type="InterPro" id="IPR041498">
    <property type="entry name" value="Big_6"/>
</dbReference>
<feature type="compositionally biased region" description="Polar residues" evidence="6">
    <location>
        <begin position="997"/>
        <end position="1021"/>
    </location>
</feature>
<feature type="compositionally biased region" description="Basic and acidic residues" evidence="6">
    <location>
        <begin position="753"/>
        <end position="762"/>
    </location>
</feature>
<feature type="compositionally biased region" description="Basic and acidic residues" evidence="6">
    <location>
        <begin position="1863"/>
        <end position="1872"/>
    </location>
</feature>
<feature type="compositionally biased region" description="Polar residues" evidence="6">
    <location>
        <begin position="270"/>
        <end position="286"/>
    </location>
</feature>
<organism evidence="9 10">
    <name type="scientific">Staphylococcus marylandisciuri</name>
    <dbReference type="NCBI Taxonomy" id="2981529"/>
    <lineage>
        <taxon>Bacteria</taxon>
        <taxon>Bacillati</taxon>
        <taxon>Bacillota</taxon>
        <taxon>Bacilli</taxon>
        <taxon>Bacillales</taxon>
        <taxon>Staphylococcaceae</taxon>
        <taxon>Staphylococcus</taxon>
    </lineage>
</organism>
<keyword evidence="4" id="KW-0732">Signal</keyword>
<keyword evidence="7" id="KW-0472">Membrane</keyword>
<feature type="compositionally biased region" description="Polar residues" evidence="6">
    <location>
        <begin position="1084"/>
        <end position="1102"/>
    </location>
</feature>
<evidence type="ECO:0000256" key="2">
    <source>
        <dbReference type="ARBA" id="ARBA00022512"/>
    </source>
</evidence>
<feature type="compositionally biased region" description="Polar residues" evidence="6">
    <location>
        <begin position="2039"/>
        <end position="2049"/>
    </location>
</feature>
<accession>A0ABT2QQR7</accession>
<feature type="compositionally biased region" description="Polar residues" evidence="6">
    <location>
        <begin position="509"/>
        <end position="519"/>
    </location>
</feature>
<evidence type="ECO:0000256" key="1">
    <source>
        <dbReference type="ARBA" id="ARBA00004168"/>
    </source>
</evidence>
<feature type="region of interest" description="Disordered" evidence="6">
    <location>
        <begin position="656"/>
        <end position="706"/>
    </location>
</feature>
<feature type="region of interest" description="Disordered" evidence="6">
    <location>
        <begin position="1254"/>
        <end position="1301"/>
    </location>
</feature>
<feature type="compositionally biased region" description="Polar residues" evidence="6">
    <location>
        <begin position="1168"/>
        <end position="1218"/>
    </location>
</feature>
<feature type="compositionally biased region" description="Polar residues" evidence="6">
    <location>
        <begin position="1428"/>
        <end position="1442"/>
    </location>
</feature>
<feature type="compositionally biased region" description="Polar residues" evidence="6">
    <location>
        <begin position="426"/>
        <end position="435"/>
    </location>
</feature>
<feature type="compositionally biased region" description="Polar residues" evidence="6">
    <location>
        <begin position="1931"/>
        <end position="1949"/>
    </location>
</feature>
<feature type="compositionally biased region" description="Polar residues" evidence="6">
    <location>
        <begin position="1028"/>
        <end position="1048"/>
    </location>
</feature>
<feature type="region of interest" description="Disordered" evidence="6">
    <location>
        <begin position="396"/>
        <end position="463"/>
    </location>
</feature>
<gene>
    <name evidence="9" type="ORF">N9R04_06145</name>
</gene>
<feature type="compositionally biased region" description="Basic and acidic residues" evidence="6">
    <location>
        <begin position="288"/>
        <end position="303"/>
    </location>
</feature>
<feature type="region of interest" description="Disordered" evidence="6">
    <location>
        <begin position="1853"/>
        <end position="1909"/>
    </location>
</feature>
<feature type="compositionally biased region" description="Polar residues" evidence="6">
    <location>
        <begin position="134"/>
        <end position="153"/>
    </location>
</feature>
<keyword evidence="5" id="KW-0572">Peptidoglycan-anchor</keyword>
<dbReference type="Proteomes" id="UP001209553">
    <property type="component" value="Unassembled WGS sequence"/>
</dbReference>
<proteinExistence type="predicted"/>
<keyword evidence="3" id="KW-0964">Secreted</keyword>
<feature type="transmembrane region" description="Helical" evidence="7">
    <location>
        <begin position="2139"/>
        <end position="2156"/>
    </location>
</feature>
<reference evidence="9 10" key="1">
    <citation type="journal article" date="2023" name="Int. J. Syst. Evol. Microbiol.">
        <title>Streptococcus sciuri sp. nov., Staphylococcus marylandisciuri sp. nov. and Staphylococcus americanisciuri sp. nov., isolated from faeces of eastern grey squirrel (Sciurus carolinensis).</title>
        <authorList>
            <person name="Volokhov D.V."/>
            <person name="Zagorodnyaya T.A."/>
            <person name="Furtak V.A."/>
            <person name="Nattanmai G."/>
            <person name="Randall L."/>
            <person name="Jose S."/>
            <person name="Gao Y."/>
            <person name="Eisenberg T."/>
            <person name="Delmonte P."/>
            <person name="Blom J."/>
            <person name="Mitchell K.K."/>
        </authorList>
    </citation>
    <scope>NUCLEOTIDE SEQUENCE [LARGE SCALE GENOMIC DNA]</scope>
    <source>
        <strain evidence="9 10">SQ8-PEA</strain>
    </source>
</reference>
<evidence type="ECO:0000313" key="10">
    <source>
        <dbReference type="Proteomes" id="UP001209553"/>
    </source>
</evidence>
<dbReference type="InterPro" id="IPR013783">
    <property type="entry name" value="Ig-like_fold"/>
</dbReference>
<dbReference type="NCBIfam" id="NF033510">
    <property type="entry name" value="Ca_tandemer"/>
    <property type="match status" value="22"/>
</dbReference>